<feature type="domain" description="Lipocalin/cytosolic fatty-acid binding" evidence="2">
    <location>
        <begin position="140"/>
        <end position="282"/>
    </location>
</feature>
<accession>A0ABU1YIG2</accession>
<dbReference type="Pfam" id="PF08212">
    <property type="entry name" value="Lipocalin_2"/>
    <property type="match status" value="1"/>
</dbReference>
<dbReference type="InterPro" id="IPR012674">
    <property type="entry name" value="Calycin"/>
</dbReference>
<dbReference type="Gene3D" id="2.40.128.20">
    <property type="match status" value="1"/>
</dbReference>
<dbReference type="SUPFAM" id="SSF50814">
    <property type="entry name" value="Lipocalins"/>
    <property type="match status" value="1"/>
</dbReference>
<sequence>MTAPSPERDIEARILHVEQRLVAREARLRAGAQDLAGRLRQSLQPRRLLLPAGSIVLGVAALLALRRRPAATPPSPILAGALLDIPWLRVLGLAWPLLPSRWRQRVSPATASSVVTLGLPLVEGLLSRRRARSLPTMAEVDLSRLAGRWFLVGELPLPLQAEPLQPPELGLLARGEAEFELLQRRIDAHGTHGSEARVQVVPGSHGARLRFSHWPETLHFLPWAWIERAVLHVDDAYEEALIGSADRESLWLLSRRPTLAEERRQALVQIARERGFGVDGLRFFGAP</sequence>
<feature type="transmembrane region" description="Helical" evidence="1">
    <location>
        <begin position="48"/>
        <end position="65"/>
    </location>
</feature>
<keyword evidence="1" id="KW-1133">Transmembrane helix</keyword>
<evidence type="ECO:0000259" key="2">
    <source>
        <dbReference type="Pfam" id="PF08212"/>
    </source>
</evidence>
<dbReference type="InterPro" id="IPR000566">
    <property type="entry name" value="Lipocln_cytosolic_FA-bd_dom"/>
</dbReference>
<keyword evidence="1" id="KW-0812">Transmembrane</keyword>
<gene>
    <name evidence="3" type="ORF">J2X20_001271</name>
</gene>
<keyword evidence="4" id="KW-1185">Reference proteome</keyword>
<keyword evidence="1" id="KW-0472">Membrane</keyword>
<name>A0ABU1YIG2_ROSSA</name>
<protein>
    <submittedName>
        <fullName evidence="3">Apolipoprotein D and lipocalin family protein</fullName>
    </submittedName>
</protein>
<dbReference type="RefSeq" id="WP_310262466.1">
    <property type="nucleotide sequence ID" value="NZ_JAVDXU010000001.1"/>
</dbReference>
<evidence type="ECO:0000313" key="4">
    <source>
        <dbReference type="Proteomes" id="UP001180453"/>
    </source>
</evidence>
<dbReference type="Proteomes" id="UP001180453">
    <property type="component" value="Unassembled WGS sequence"/>
</dbReference>
<organism evidence="3 4">
    <name type="scientific">Roseateles saccharophilus</name>
    <name type="common">Pseudomonas saccharophila</name>
    <dbReference type="NCBI Taxonomy" id="304"/>
    <lineage>
        <taxon>Bacteria</taxon>
        <taxon>Pseudomonadati</taxon>
        <taxon>Pseudomonadota</taxon>
        <taxon>Betaproteobacteria</taxon>
        <taxon>Burkholderiales</taxon>
        <taxon>Sphaerotilaceae</taxon>
        <taxon>Roseateles</taxon>
    </lineage>
</organism>
<proteinExistence type="predicted"/>
<evidence type="ECO:0000256" key="1">
    <source>
        <dbReference type="SAM" id="Phobius"/>
    </source>
</evidence>
<evidence type="ECO:0000313" key="3">
    <source>
        <dbReference type="EMBL" id="MDR7268642.1"/>
    </source>
</evidence>
<reference evidence="3 4" key="1">
    <citation type="submission" date="2023-07" db="EMBL/GenBank/DDBJ databases">
        <title>Sorghum-associated microbial communities from plants grown in Nebraska, USA.</title>
        <authorList>
            <person name="Schachtman D."/>
        </authorList>
    </citation>
    <scope>NUCLEOTIDE SEQUENCE [LARGE SCALE GENOMIC DNA]</scope>
    <source>
        <strain evidence="3 4">BE314</strain>
    </source>
</reference>
<dbReference type="EMBL" id="JAVDXU010000001">
    <property type="protein sequence ID" value="MDR7268642.1"/>
    <property type="molecule type" value="Genomic_DNA"/>
</dbReference>
<comment type="caution">
    <text evidence="3">The sequence shown here is derived from an EMBL/GenBank/DDBJ whole genome shotgun (WGS) entry which is preliminary data.</text>
</comment>